<accession>A0AAQ4FGJ1</accession>
<comment type="function">
    <text evidence="11">Catalyzes the covalent attachment of ubiquitin to other proteins. Seems to function in the selective degradation of misfolded membrane proteins from the endoplasmic reticulum (ERAD). In cooperation with the GATOR2 complex, catalyzes 'Lys-6'-linked ubiquitination of NPRL2.</text>
</comment>
<feature type="transmembrane region" description="Helical" evidence="13">
    <location>
        <begin position="210"/>
        <end position="233"/>
    </location>
</feature>
<gene>
    <name evidence="15" type="ORF">V5799_007721</name>
</gene>
<evidence type="ECO:0000256" key="12">
    <source>
        <dbReference type="ARBA" id="ARBA00073320"/>
    </source>
</evidence>
<dbReference type="FunFam" id="3.10.110.10:FF:000023">
    <property type="entry name" value="Ubiquitin-conjugating enzyme E2 J2"/>
    <property type="match status" value="1"/>
</dbReference>
<dbReference type="Proteomes" id="UP001321473">
    <property type="component" value="Unassembled WGS sequence"/>
</dbReference>
<comment type="caution">
    <text evidence="15">The sequence shown here is derived from an EMBL/GenBank/DDBJ whole genome shotgun (WGS) entry which is preliminary data.</text>
</comment>
<proteinExistence type="predicted"/>
<dbReference type="GO" id="GO:0061631">
    <property type="term" value="F:ubiquitin conjugating enzyme activity"/>
    <property type="evidence" value="ECO:0007669"/>
    <property type="project" value="UniProtKB-EC"/>
</dbReference>
<keyword evidence="3" id="KW-0808">Transferase</keyword>
<dbReference type="SMART" id="SM00212">
    <property type="entry name" value="UBCc"/>
    <property type="match status" value="1"/>
</dbReference>
<evidence type="ECO:0000256" key="4">
    <source>
        <dbReference type="ARBA" id="ARBA00022692"/>
    </source>
</evidence>
<dbReference type="PANTHER" id="PTHR24067">
    <property type="entry name" value="UBIQUITIN-CONJUGATING ENZYME E2"/>
    <property type="match status" value="1"/>
</dbReference>
<keyword evidence="8" id="KW-0067">ATP-binding</keyword>
<evidence type="ECO:0000256" key="11">
    <source>
        <dbReference type="ARBA" id="ARBA00054775"/>
    </source>
</evidence>
<evidence type="ECO:0000256" key="2">
    <source>
        <dbReference type="ARBA" id="ARBA00012486"/>
    </source>
</evidence>
<evidence type="ECO:0000259" key="14">
    <source>
        <dbReference type="PROSITE" id="PS50127"/>
    </source>
</evidence>
<keyword evidence="6" id="KW-0833">Ubl conjugation pathway</keyword>
<evidence type="ECO:0000313" key="15">
    <source>
        <dbReference type="EMBL" id="KAK8785913.1"/>
    </source>
</evidence>
<keyword evidence="16" id="KW-1185">Reference proteome</keyword>
<evidence type="ECO:0000256" key="10">
    <source>
        <dbReference type="ARBA" id="ARBA00023136"/>
    </source>
</evidence>
<sequence>MTVLLRTNCKVATAGMNKKYNTAAQRLRQDYLRLVRDPVPYIIAHPLPSNILEWHYVVRGPENTPYEDGIYHGKLMFPAEFPFKPPSILMITPSGRFKCNTRLCLSISDFHPDSWNPAWSVATILTGLLSFMVEKNPTLGSIDTTDREKRQLARESLEFNLKDEVFCELFPDLVEEIKEQIQKRKTEVEAQNAYLAERSISGTSLGDQGYGLLGSTLTNIFVIVGFAAFAYTVKYVLSFSAK</sequence>
<keyword evidence="5" id="KW-0547">Nucleotide-binding</keyword>
<evidence type="ECO:0000256" key="5">
    <source>
        <dbReference type="ARBA" id="ARBA00022741"/>
    </source>
</evidence>
<dbReference type="EC" id="2.3.2.23" evidence="2"/>
<keyword evidence="10 13" id="KW-0472">Membrane</keyword>
<evidence type="ECO:0000256" key="8">
    <source>
        <dbReference type="ARBA" id="ARBA00022840"/>
    </source>
</evidence>
<dbReference type="Gene3D" id="3.10.110.10">
    <property type="entry name" value="Ubiquitin Conjugating Enzyme"/>
    <property type="match status" value="1"/>
</dbReference>
<dbReference type="SUPFAM" id="SSF54495">
    <property type="entry name" value="UBC-like"/>
    <property type="match status" value="1"/>
</dbReference>
<evidence type="ECO:0000256" key="3">
    <source>
        <dbReference type="ARBA" id="ARBA00022679"/>
    </source>
</evidence>
<evidence type="ECO:0000256" key="13">
    <source>
        <dbReference type="SAM" id="Phobius"/>
    </source>
</evidence>
<dbReference type="AlphaFoldDB" id="A0AAQ4FGJ1"/>
<evidence type="ECO:0000256" key="1">
    <source>
        <dbReference type="ARBA" id="ARBA00004586"/>
    </source>
</evidence>
<dbReference type="GO" id="GO:0005789">
    <property type="term" value="C:endoplasmic reticulum membrane"/>
    <property type="evidence" value="ECO:0007669"/>
    <property type="project" value="UniProtKB-SubCell"/>
</dbReference>
<dbReference type="EMBL" id="JARKHS020003219">
    <property type="protein sequence ID" value="KAK8785913.1"/>
    <property type="molecule type" value="Genomic_DNA"/>
</dbReference>
<keyword evidence="4 13" id="KW-0812">Transmembrane</keyword>
<comment type="subcellular location">
    <subcellularLocation>
        <location evidence="1">Endoplasmic reticulum membrane</location>
    </subcellularLocation>
</comment>
<evidence type="ECO:0000256" key="9">
    <source>
        <dbReference type="ARBA" id="ARBA00022989"/>
    </source>
</evidence>
<evidence type="ECO:0000256" key="6">
    <source>
        <dbReference type="ARBA" id="ARBA00022786"/>
    </source>
</evidence>
<dbReference type="InterPro" id="IPR000608">
    <property type="entry name" value="UBC"/>
</dbReference>
<reference evidence="15 16" key="1">
    <citation type="journal article" date="2023" name="Arcadia Sci">
        <title>De novo assembly of a long-read Amblyomma americanum tick genome.</title>
        <authorList>
            <person name="Chou S."/>
            <person name="Poskanzer K.E."/>
            <person name="Rollins M."/>
            <person name="Thuy-Boun P.S."/>
        </authorList>
    </citation>
    <scope>NUCLEOTIDE SEQUENCE [LARGE SCALE GENOMIC DNA]</scope>
    <source>
        <strain evidence="15">F_SG_1</strain>
        <tissue evidence="15">Salivary glands</tissue>
    </source>
</reference>
<keyword evidence="7" id="KW-0256">Endoplasmic reticulum</keyword>
<dbReference type="InterPro" id="IPR016135">
    <property type="entry name" value="UBQ-conjugating_enzyme/RWD"/>
</dbReference>
<name>A0AAQ4FGJ1_AMBAM</name>
<dbReference type="CDD" id="cd23799">
    <property type="entry name" value="UBCc_UBE2J"/>
    <property type="match status" value="1"/>
</dbReference>
<dbReference type="Pfam" id="PF00179">
    <property type="entry name" value="UQ_con"/>
    <property type="match status" value="1"/>
</dbReference>
<keyword evidence="9 13" id="KW-1133">Transmembrane helix</keyword>
<protein>
    <recommendedName>
        <fullName evidence="12">Ubiquitin-conjugating enzyme E2 J2</fullName>
        <ecNumber evidence="2">2.3.2.23</ecNumber>
    </recommendedName>
</protein>
<organism evidence="15 16">
    <name type="scientific">Amblyomma americanum</name>
    <name type="common">Lone star tick</name>
    <dbReference type="NCBI Taxonomy" id="6943"/>
    <lineage>
        <taxon>Eukaryota</taxon>
        <taxon>Metazoa</taxon>
        <taxon>Ecdysozoa</taxon>
        <taxon>Arthropoda</taxon>
        <taxon>Chelicerata</taxon>
        <taxon>Arachnida</taxon>
        <taxon>Acari</taxon>
        <taxon>Parasitiformes</taxon>
        <taxon>Ixodida</taxon>
        <taxon>Ixodoidea</taxon>
        <taxon>Ixodidae</taxon>
        <taxon>Amblyomminae</taxon>
        <taxon>Amblyomma</taxon>
    </lineage>
</organism>
<dbReference type="GO" id="GO:0005524">
    <property type="term" value="F:ATP binding"/>
    <property type="evidence" value="ECO:0007669"/>
    <property type="project" value="UniProtKB-KW"/>
</dbReference>
<feature type="domain" description="UBC core" evidence="14">
    <location>
        <begin position="22"/>
        <end position="172"/>
    </location>
</feature>
<evidence type="ECO:0000313" key="16">
    <source>
        <dbReference type="Proteomes" id="UP001321473"/>
    </source>
</evidence>
<dbReference type="InterPro" id="IPR050113">
    <property type="entry name" value="Ub_conjugating_enzyme"/>
</dbReference>
<dbReference type="PROSITE" id="PS50127">
    <property type="entry name" value="UBC_2"/>
    <property type="match status" value="1"/>
</dbReference>
<evidence type="ECO:0000256" key="7">
    <source>
        <dbReference type="ARBA" id="ARBA00022824"/>
    </source>
</evidence>